<dbReference type="Pfam" id="PF11536">
    <property type="entry name" value="DUF3226"/>
    <property type="match status" value="1"/>
</dbReference>
<name>A0AB37TAB0_ACIPI</name>
<dbReference type="AlphaFoldDB" id="A0AB37TAB0"/>
<comment type="caution">
    <text evidence="1">The sequence shown here is derived from an EMBL/GenBank/DDBJ whole genome shotgun (WGS) entry which is preliminary data.</text>
</comment>
<organism evidence="1 2">
    <name type="scientific">Acinetobacter pittii</name>
    <name type="common">Acinetobacter genomosp. 3</name>
    <dbReference type="NCBI Taxonomy" id="48296"/>
    <lineage>
        <taxon>Bacteria</taxon>
        <taxon>Pseudomonadati</taxon>
        <taxon>Pseudomonadota</taxon>
        <taxon>Gammaproteobacteria</taxon>
        <taxon>Moraxellales</taxon>
        <taxon>Moraxellaceae</taxon>
        <taxon>Acinetobacter</taxon>
        <taxon>Acinetobacter calcoaceticus/baumannii complex</taxon>
    </lineage>
</organism>
<dbReference type="Proteomes" id="UP000271320">
    <property type="component" value="Unassembled WGS sequence"/>
</dbReference>
<gene>
    <name evidence="1" type="ORF">EA752_20575</name>
</gene>
<dbReference type="RefSeq" id="WP_068553176.1">
    <property type="nucleotide sequence ID" value="NZ_BKDB01000058.1"/>
</dbReference>
<dbReference type="EMBL" id="RFEW01000038">
    <property type="protein sequence ID" value="RSO52836.1"/>
    <property type="molecule type" value="Genomic_DNA"/>
</dbReference>
<evidence type="ECO:0000313" key="1">
    <source>
        <dbReference type="EMBL" id="RSO52836.1"/>
    </source>
</evidence>
<evidence type="ECO:0000313" key="2">
    <source>
        <dbReference type="Proteomes" id="UP000271320"/>
    </source>
</evidence>
<sequence length="229" mass="25850">MKKHIPNVLIVEGSNDKTFFENLCKAYNLNVHVKVSNPLDFSFSGAFNSKRGVIDSLDHLLPFLEDADSAIQKIAVILDADITGENRGGFKETIAQIKEKTSKFGYKEVHKYINNGVEIPHSDKGMNPLGVWIMPNNKADGTIEDWIKSKILASETDLFNHACHTVKDLTNKKFSQNSIVKAEIATWLAWQNQPGRTIAYALKEGEELLDINHESFKELISWLKAFFNE</sequence>
<evidence type="ECO:0008006" key="3">
    <source>
        <dbReference type="Google" id="ProtNLM"/>
    </source>
</evidence>
<reference evidence="1 2" key="1">
    <citation type="submission" date="2018-10" db="EMBL/GenBank/DDBJ databases">
        <title>GWAS and RNA-Seq identify cryptic mechanisms of antimicrobial resistance in Acinetobacter baumannii.</title>
        <authorList>
            <person name="Sahl J.W."/>
        </authorList>
    </citation>
    <scope>NUCLEOTIDE SEQUENCE [LARGE SCALE GENOMIC DNA]</scope>
    <source>
        <strain evidence="1 2">TG41884</strain>
    </source>
</reference>
<protein>
    <recommendedName>
        <fullName evidence="3">DUF4276 family protein</fullName>
    </recommendedName>
</protein>
<accession>A0AB37TAB0</accession>
<dbReference type="InterPro" id="IPR024508">
    <property type="entry name" value="DUF3226"/>
</dbReference>
<proteinExistence type="predicted"/>